<proteinExistence type="predicted"/>
<evidence type="ECO:0000313" key="1">
    <source>
        <dbReference type="EMBL" id="KAG0409839.1"/>
    </source>
</evidence>
<evidence type="ECO:0000313" key="2">
    <source>
        <dbReference type="Proteomes" id="UP000805193"/>
    </source>
</evidence>
<accession>A0AC60NRX6</accession>
<dbReference type="EMBL" id="JABSTQ010011587">
    <property type="protein sequence ID" value="KAG0409839.1"/>
    <property type="molecule type" value="Genomic_DNA"/>
</dbReference>
<dbReference type="Proteomes" id="UP000805193">
    <property type="component" value="Unassembled WGS sequence"/>
</dbReference>
<keyword evidence="2" id="KW-1185">Reference proteome</keyword>
<protein>
    <submittedName>
        <fullName evidence="1">Uncharacterized protein</fullName>
    </submittedName>
</protein>
<comment type="caution">
    <text evidence="1">The sequence shown here is derived from an EMBL/GenBank/DDBJ whole genome shotgun (WGS) entry which is preliminary data.</text>
</comment>
<reference evidence="1 2" key="1">
    <citation type="journal article" date="2020" name="Cell">
        <title>Large-Scale Comparative Analyses of Tick Genomes Elucidate Their Genetic Diversity and Vector Capacities.</title>
        <authorList>
            <consortium name="Tick Genome and Microbiome Consortium (TIGMIC)"/>
            <person name="Jia N."/>
            <person name="Wang J."/>
            <person name="Shi W."/>
            <person name="Du L."/>
            <person name="Sun Y."/>
            <person name="Zhan W."/>
            <person name="Jiang J.F."/>
            <person name="Wang Q."/>
            <person name="Zhang B."/>
            <person name="Ji P."/>
            <person name="Bell-Sakyi L."/>
            <person name="Cui X.M."/>
            <person name="Yuan T.T."/>
            <person name="Jiang B.G."/>
            <person name="Yang W.F."/>
            <person name="Lam T.T."/>
            <person name="Chang Q.C."/>
            <person name="Ding S.J."/>
            <person name="Wang X.J."/>
            <person name="Zhu J.G."/>
            <person name="Ruan X.D."/>
            <person name="Zhao L."/>
            <person name="Wei J.T."/>
            <person name="Ye R.Z."/>
            <person name="Que T.C."/>
            <person name="Du C.H."/>
            <person name="Zhou Y.H."/>
            <person name="Cheng J.X."/>
            <person name="Dai P.F."/>
            <person name="Guo W.B."/>
            <person name="Han X.H."/>
            <person name="Huang E.J."/>
            <person name="Li L.F."/>
            <person name="Wei W."/>
            <person name="Gao Y.C."/>
            <person name="Liu J.Z."/>
            <person name="Shao H.Z."/>
            <person name="Wang X."/>
            <person name="Wang C.C."/>
            <person name="Yang T.C."/>
            <person name="Huo Q.B."/>
            <person name="Li W."/>
            <person name="Chen H.Y."/>
            <person name="Chen S.E."/>
            <person name="Zhou L.G."/>
            <person name="Ni X.B."/>
            <person name="Tian J.H."/>
            <person name="Sheng Y."/>
            <person name="Liu T."/>
            <person name="Pan Y.S."/>
            <person name="Xia L.Y."/>
            <person name="Li J."/>
            <person name="Zhao F."/>
            <person name="Cao W.C."/>
        </authorList>
    </citation>
    <scope>NUCLEOTIDE SEQUENCE [LARGE SCALE GENOMIC DNA]</scope>
    <source>
        <strain evidence="1">Iper-2018</strain>
    </source>
</reference>
<gene>
    <name evidence="1" type="ORF">HPB47_013049</name>
</gene>
<sequence length="150" mass="16002">MSCFAALSLSLSLSPPLCVRAGADVRRGTRSSLVVLVFGRVFGAAGGLSAWPRANRAWGPLASSGAAAGLPSPSRGPRSATEGRPEERDRRRSIIVFERRLILVRKIWRSNAEEQTTLSFALIGGTQRAETKAAIAFADESDQHAGELVN</sequence>
<organism evidence="1 2">
    <name type="scientific">Ixodes persulcatus</name>
    <name type="common">Taiga tick</name>
    <dbReference type="NCBI Taxonomy" id="34615"/>
    <lineage>
        <taxon>Eukaryota</taxon>
        <taxon>Metazoa</taxon>
        <taxon>Ecdysozoa</taxon>
        <taxon>Arthropoda</taxon>
        <taxon>Chelicerata</taxon>
        <taxon>Arachnida</taxon>
        <taxon>Acari</taxon>
        <taxon>Parasitiformes</taxon>
        <taxon>Ixodida</taxon>
        <taxon>Ixodoidea</taxon>
        <taxon>Ixodidae</taxon>
        <taxon>Ixodinae</taxon>
        <taxon>Ixodes</taxon>
    </lineage>
</organism>
<name>A0AC60NRX6_IXOPE</name>